<dbReference type="EMBL" id="FOSD01000001">
    <property type="protein sequence ID" value="SFJ47742.1"/>
    <property type="molecule type" value="Genomic_DNA"/>
</dbReference>
<evidence type="ECO:0000259" key="9">
    <source>
        <dbReference type="Pfam" id="PF00892"/>
    </source>
</evidence>
<feature type="transmembrane region" description="Helical" evidence="8">
    <location>
        <begin position="240"/>
        <end position="260"/>
    </location>
</feature>
<dbReference type="Pfam" id="PF00892">
    <property type="entry name" value="EamA"/>
    <property type="match status" value="1"/>
</dbReference>
<dbReference type="InterPro" id="IPR037185">
    <property type="entry name" value="EmrE-like"/>
</dbReference>
<dbReference type="SUPFAM" id="SSF103481">
    <property type="entry name" value="Multidrug resistance efflux transporter EmrE"/>
    <property type="match status" value="2"/>
</dbReference>
<evidence type="ECO:0000256" key="8">
    <source>
        <dbReference type="SAM" id="Phobius"/>
    </source>
</evidence>
<feature type="transmembrane region" description="Helical" evidence="8">
    <location>
        <begin position="77"/>
        <end position="95"/>
    </location>
</feature>
<feature type="transmembrane region" description="Helical" evidence="8">
    <location>
        <begin position="125"/>
        <end position="142"/>
    </location>
</feature>
<dbReference type="RefSeq" id="WP_008102544.1">
    <property type="nucleotide sequence ID" value="NZ_FOSD01000001.1"/>
</dbReference>
<evidence type="ECO:0000256" key="5">
    <source>
        <dbReference type="ARBA" id="ARBA00022989"/>
    </source>
</evidence>
<comment type="subcellular location">
    <subcellularLocation>
        <location evidence="1">Cell membrane</location>
        <topology evidence="1">Multi-pass membrane protein</topology>
    </subcellularLocation>
</comment>
<dbReference type="Proteomes" id="UP000198841">
    <property type="component" value="Unassembled WGS sequence"/>
</dbReference>
<reference evidence="10 11" key="1">
    <citation type="submission" date="2016-10" db="EMBL/GenBank/DDBJ databases">
        <authorList>
            <person name="Varghese N."/>
            <person name="Submissions S."/>
        </authorList>
    </citation>
    <scope>NUCLEOTIDE SEQUENCE [LARGE SCALE GENOMIC DNA]</scope>
    <source>
        <strain evidence="10 11">YR512</strain>
    </source>
</reference>
<accession>A0A1I3RPB8</accession>
<evidence type="ECO:0000256" key="7">
    <source>
        <dbReference type="ARBA" id="ARBA00040595"/>
    </source>
</evidence>
<name>A0A1I3RPB8_9GAMM</name>
<keyword evidence="11" id="KW-1185">Reference proteome</keyword>
<feature type="domain" description="EamA" evidence="9">
    <location>
        <begin position="151"/>
        <end position="281"/>
    </location>
</feature>
<evidence type="ECO:0000256" key="1">
    <source>
        <dbReference type="ARBA" id="ARBA00004651"/>
    </source>
</evidence>
<feature type="transmembrane region" description="Helical" evidence="8">
    <location>
        <begin position="101"/>
        <end position="118"/>
    </location>
</feature>
<dbReference type="NCBIfam" id="NF007823">
    <property type="entry name" value="PRK10532.1"/>
    <property type="match status" value="1"/>
</dbReference>
<evidence type="ECO:0000256" key="4">
    <source>
        <dbReference type="ARBA" id="ARBA00022692"/>
    </source>
</evidence>
<proteinExistence type="inferred from homology"/>
<gene>
    <name evidence="10" type="ORF">SAMN05518863_101626</name>
</gene>
<keyword evidence="5 8" id="KW-1133">Transmembrane helix</keyword>
<dbReference type="PANTHER" id="PTHR32322">
    <property type="entry name" value="INNER MEMBRANE TRANSPORTER"/>
    <property type="match status" value="1"/>
</dbReference>
<evidence type="ECO:0000256" key="2">
    <source>
        <dbReference type="ARBA" id="ARBA00009853"/>
    </source>
</evidence>
<evidence type="ECO:0000313" key="10">
    <source>
        <dbReference type="EMBL" id="SFJ47742.1"/>
    </source>
</evidence>
<evidence type="ECO:0000313" key="11">
    <source>
        <dbReference type="Proteomes" id="UP000198841"/>
    </source>
</evidence>
<protein>
    <recommendedName>
        <fullName evidence="7">Threonine/homoserine exporter RhtA</fullName>
    </recommendedName>
</protein>
<keyword evidence="4 8" id="KW-0812">Transmembrane</keyword>
<feature type="transmembrane region" description="Helical" evidence="8">
    <location>
        <begin position="44"/>
        <end position="65"/>
    </location>
</feature>
<feature type="transmembrane region" description="Helical" evidence="8">
    <location>
        <begin position="210"/>
        <end position="228"/>
    </location>
</feature>
<feature type="transmembrane region" description="Helical" evidence="8">
    <location>
        <begin position="181"/>
        <end position="204"/>
    </location>
</feature>
<dbReference type="InterPro" id="IPR000620">
    <property type="entry name" value="EamA_dom"/>
</dbReference>
<keyword evidence="6 8" id="KW-0472">Membrane</keyword>
<feature type="transmembrane region" description="Helical" evidence="8">
    <location>
        <begin position="266"/>
        <end position="284"/>
    </location>
</feature>
<sequence>MSAPQTTKNMAPVLFPITVLLIAMLSLQGGASLAKSLFSTVGAPGITALRLGLGTLILCIIFKPWRLRFTREQRKPLLMYGLALGCMNYLFYLAIRTVPLGVAVGLEFLGPLTLALIGARRPLDFIWVLLAVVGLWFLLPIGEGMSHIDPLGALLAVGAGACWAVYILAGQRAGAEHGPATVAMGSLIASVIFVPLGLTFAAPGIWHWEVLPLALLIALLSSAIPYSLEMMALTRLPARIFGTLMSLEPAMAALSGMLFLGELLTLQQWMALLAIIIASAGSTLTMKQKSAKISEVDINHPQ</sequence>
<keyword evidence="3" id="KW-1003">Cell membrane</keyword>
<dbReference type="PANTHER" id="PTHR32322:SF18">
    <property type="entry name" value="S-ADENOSYLMETHIONINE_S-ADENOSYLHOMOCYSTEINE TRANSPORTER"/>
    <property type="match status" value="1"/>
</dbReference>
<evidence type="ECO:0000256" key="3">
    <source>
        <dbReference type="ARBA" id="ARBA00022475"/>
    </source>
</evidence>
<comment type="similarity">
    <text evidence="2">Belongs to the drug/metabolite transporter (DMT) superfamily. 10 TMS drug/metabolite exporter (DME) (TC 2.A.7.3) family.</text>
</comment>
<evidence type="ECO:0000256" key="6">
    <source>
        <dbReference type="ARBA" id="ARBA00023136"/>
    </source>
</evidence>
<feature type="transmembrane region" description="Helical" evidence="8">
    <location>
        <begin position="148"/>
        <end position="169"/>
    </location>
</feature>
<organism evidence="10 11">
    <name type="scientific">Candidatus Pantoea symbiotica</name>
    <dbReference type="NCBI Taxonomy" id="1884370"/>
    <lineage>
        <taxon>Bacteria</taxon>
        <taxon>Pseudomonadati</taxon>
        <taxon>Pseudomonadota</taxon>
        <taxon>Gammaproteobacteria</taxon>
        <taxon>Enterobacterales</taxon>
        <taxon>Erwiniaceae</taxon>
        <taxon>Pantoea</taxon>
    </lineage>
</organism>
<comment type="caution">
    <text evidence="10">The sequence shown here is derived from an EMBL/GenBank/DDBJ whole genome shotgun (WGS) entry which is preliminary data.</text>
</comment>
<dbReference type="InterPro" id="IPR050638">
    <property type="entry name" value="AA-Vitamin_Transporters"/>
</dbReference>